<sequence length="61" mass="6829">MSAGTGLEHVDAKAGGKISGVYRRACRRKIAVRFAIEQSREFALEVEPGVERFYTHFARCV</sequence>
<dbReference type="AlphaFoldDB" id="A0A4U6RU19"/>
<evidence type="ECO:0000313" key="2">
    <source>
        <dbReference type="Proteomes" id="UP000305095"/>
    </source>
</evidence>
<gene>
    <name evidence="1" type="ORF">FDV58_30050</name>
</gene>
<protein>
    <submittedName>
        <fullName evidence="1">Uncharacterized protein</fullName>
    </submittedName>
</protein>
<comment type="caution">
    <text evidence="1">The sequence shown here is derived from an EMBL/GenBank/DDBJ whole genome shotgun (WGS) entry which is preliminary data.</text>
</comment>
<evidence type="ECO:0000313" key="1">
    <source>
        <dbReference type="EMBL" id="TKV77811.1"/>
    </source>
</evidence>
<organism evidence="1 2">
    <name type="scientific">Bradyrhizobium elkanii</name>
    <dbReference type="NCBI Taxonomy" id="29448"/>
    <lineage>
        <taxon>Bacteria</taxon>
        <taxon>Pseudomonadati</taxon>
        <taxon>Pseudomonadota</taxon>
        <taxon>Alphaproteobacteria</taxon>
        <taxon>Hyphomicrobiales</taxon>
        <taxon>Nitrobacteraceae</taxon>
        <taxon>Bradyrhizobium</taxon>
    </lineage>
</organism>
<accession>A0A4U6RU19</accession>
<dbReference type="Proteomes" id="UP000305095">
    <property type="component" value="Unassembled WGS sequence"/>
</dbReference>
<dbReference type="EMBL" id="SZZP01000021">
    <property type="protein sequence ID" value="TKV77811.1"/>
    <property type="molecule type" value="Genomic_DNA"/>
</dbReference>
<reference evidence="1 2" key="1">
    <citation type="submission" date="2019-05" db="EMBL/GenBank/DDBJ databases">
        <title>Draft Genome of Bradyrhizobium elkanii strain SEMIA 938, Used in Commercial Inoculants for Lupinus spp. in Brazil.</title>
        <authorList>
            <person name="Hungria M."/>
            <person name="Delamuta J.R.M."/>
            <person name="Ribeiro R.A."/>
            <person name="Nogueira M.A."/>
        </authorList>
    </citation>
    <scope>NUCLEOTIDE SEQUENCE [LARGE SCALE GENOMIC DNA]</scope>
    <source>
        <strain evidence="1 2">Semia 938</strain>
    </source>
</reference>
<proteinExistence type="predicted"/>
<name>A0A4U6RU19_BRAEL</name>